<gene>
    <name evidence="5" type="ORF">BdWA1_003553</name>
</gene>
<reference evidence="5" key="1">
    <citation type="journal article" date="2023" name="Nat. Microbiol.">
        <title>Babesia duncani multi-omics identifies virulence factors and drug targets.</title>
        <authorList>
            <person name="Singh P."/>
            <person name="Lonardi S."/>
            <person name="Liang Q."/>
            <person name="Vydyam P."/>
            <person name="Khabirova E."/>
            <person name="Fang T."/>
            <person name="Gihaz S."/>
            <person name="Thekkiniath J."/>
            <person name="Munshi M."/>
            <person name="Abel S."/>
            <person name="Ciampossin L."/>
            <person name="Batugedara G."/>
            <person name="Gupta M."/>
            <person name="Lu X.M."/>
            <person name="Lenz T."/>
            <person name="Chakravarty S."/>
            <person name="Cornillot E."/>
            <person name="Hu Y."/>
            <person name="Ma W."/>
            <person name="Gonzalez L.M."/>
            <person name="Sanchez S."/>
            <person name="Estrada K."/>
            <person name="Sanchez-Flores A."/>
            <person name="Montero E."/>
            <person name="Harb O.S."/>
            <person name="Le Roch K.G."/>
            <person name="Mamoun C.B."/>
        </authorList>
    </citation>
    <scope>NUCLEOTIDE SEQUENCE</scope>
    <source>
        <strain evidence="5">WA1</strain>
    </source>
</reference>
<name>A0AAD9PI47_9APIC</name>
<keyword evidence="3" id="KW-0808">Transferase</keyword>
<sequence>MAMKRVLNFDHIYNDRFKDKVYPPSEDTFVLADAIIEDFDNIINNKVYIALEIGSGSGYISTLLMLLYTEKISEHNEAADNGPPRLDILASLTAGYRFDCVIPQIITVDLNPIATDATHEMALLNGVSQYFDCLCMDLFSMFVKSKKGLIDKHQTGGMFDLILFNPPYVPSDSSCPTESQIDLAWNGGKEGREVIDRFLESINDYLSPNGIVYMLLEKQNNIAQVLDLISHKGFNSQVELRLCEHLRVRAPHIFNRNQPQMSNPPVHMPQPKAISPYNVVMNPTYSVDGTYQHQIKAGGSMNVTSNEPAAVPTSQPTVGMPPFCLHVQKNIVWQGKLGRNGKRLIDTMAVALSGNHSNILNEKLDIINITHRLKWEEASKNTPLAGR</sequence>
<organism evidence="5 6">
    <name type="scientific">Babesia duncani</name>
    <dbReference type="NCBI Taxonomy" id="323732"/>
    <lineage>
        <taxon>Eukaryota</taxon>
        <taxon>Sar</taxon>
        <taxon>Alveolata</taxon>
        <taxon>Apicomplexa</taxon>
        <taxon>Aconoidasida</taxon>
        <taxon>Piroplasmida</taxon>
        <taxon>Babesiidae</taxon>
        <taxon>Babesia</taxon>
    </lineage>
</organism>
<dbReference type="GO" id="GO:0003676">
    <property type="term" value="F:nucleic acid binding"/>
    <property type="evidence" value="ECO:0007669"/>
    <property type="project" value="InterPro"/>
</dbReference>
<dbReference type="SUPFAM" id="SSF53335">
    <property type="entry name" value="S-adenosyl-L-methionine-dependent methyltransferases"/>
    <property type="match status" value="1"/>
</dbReference>
<comment type="caution">
    <text evidence="5">The sequence shown here is derived from an EMBL/GenBank/DDBJ whole genome shotgun (WGS) entry which is preliminary data.</text>
</comment>
<dbReference type="PROSITE" id="PS00092">
    <property type="entry name" value="N6_MTASE"/>
    <property type="match status" value="1"/>
</dbReference>
<dbReference type="Proteomes" id="UP001214638">
    <property type="component" value="Unassembled WGS sequence"/>
</dbReference>
<evidence type="ECO:0000256" key="2">
    <source>
        <dbReference type="ARBA" id="ARBA00022603"/>
    </source>
</evidence>
<keyword evidence="2 5" id="KW-0489">Methyltransferase</keyword>
<dbReference type="Gene3D" id="3.40.50.150">
    <property type="entry name" value="Vaccinia Virus protein VP39"/>
    <property type="match status" value="1"/>
</dbReference>
<dbReference type="PANTHER" id="PTHR45875">
    <property type="entry name" value="METHYLTRANSFERASE N6AMT1"/>
    <property type="match status" value="1"/>
</dbReference>
<dbReference type="GeneID" id="94337850"/>
<evidence type="ECO:0000256" key="3">
    <source>
        <dbReference type="ARBA" id="ARBA00022679"/>
    </source>
</evidence>
<dbReference type="GO" id="GO:0008276">
    <property type="term" value="F:protein methyltransferase activity"/>
    <property type="evidence" value="ECO:0007669"/>
    <property type="project" value="TreeGrafter"/>
</dbReference>
<dbReference type="InterPro" id="IPR029063">
    <property type="entry name" value="SAM-dependent_MTases_sf"/>
</dbReference>
<dbReference type="GO" id="GO:0032259">
    <property type="term" value="P:methylation"/>
    <property type="evidence" value="ECO:0007669"/>
    <property type="project" value="UniProtKB-KW"/>
</dbReference>
<dbReference type="GO" id="GO:0035657">
    <property type="term" value="C:eRF1 methyltransferase complex"/>
    <property type="evidence" value="ECO:0007669"/>
    <property type="project" value="TreeGrafter"/>
</dbReference>
<dbReference type="NCBIfam" id="TIGR00537">
    <property type="entry name" value="hemK_rel_arch"/>
    <property type="match status" value="1"/>
</dbReference>
<proteinExistence type="inferred from homology"/>
<feature type="non-terminal residue" evidence="5">
    <location>
        <position position="1"/>
    </location>
</feature>
<dbReference type="EMBL" id="JALLKP010000019">
    <property type="protein sequence ID" value="KAK2194961.1"/>
    <property type="molecule type" value="Genomic_DNA"/>
</dbReference>
<dbReference type="PANTHER" id="PTHR45875:SF1">
    <property type="entry name" value="METHYLTRANSFERASE N6AMT1"/>
    <property type="match status" value="1"/>
</dbReference>
<accession>A0AAD9PI47</accession>
<evidence type="ECO:0000256" key="4">
    <source>
        <dbReference type="ARBA" id="ARBA00022691"/>
    </source>
</evidence>
<protein>
    <submittedName>
        <fullName evidence="5">Bifunctional Eukaryotic-archaeal PrmC-related/DNA methylase</fullName>
    </submittedName>
</protein>
<keyword evidence="6" id="KW-1185">Reference proteome</keyword>
<dbReference type="InterPro" id="IPR052190">
    <property type="entry name" value="Euk-Arch_PrmC-MTase"/>
</dbReference>
<dbReference type="InterPro" id="IPR004557">
    <property type="entry name" value="PrmC-related"/>
</dbReference>
<evidence type="ECO:0000256" key="1">
    <source>
        <dbReference type="ARBA" id="ARBA00006149"/>
    </source>
</evidence>
<keyword evidence="4" id="KW-0949">S-adenosyl-L-methionine</keyword>
<dbReference type="AlphaFoldDB" id="A0AAD9PI47"/>
<dbReference type="InterPro" id="IPR002052">
    <property type="entry name" value="DNA_methylase_N6_adenine_CS"/>
</dbReference>
<dbReference type="GO" id="GO:0008757">
    <property type="term" value="F:S-adenosylmethionine-dependent methyltransferase activity"/>
    <property type="evidence" value="ECO:0007669"/>
    <property type="project" value="TreeGrafter"/>
</dbReference>
<comment type="similarity">
    <text evidence="1">Belongs to the eukaryotic/archaeal PrmC-related family.</text>
</comment>
<evidence type="ECO:0000313" key="6">
    <source>
        <dbReference type="Proteomes" id="UP001214638"/>
    </source>
</evidence>
<dbReference type="RefSeq" id="XP_067801804.1">
    <property type="nucleotide sequence ID" value="XM_067948563.1"/>
</dbReference>
<dbReference type="KEGG" id="bdw:94337850"/>
<evidence type="ECO:0000313" key="5">
    <source>
        <dbReference type="EMBL" id="KAK2194961.1"/>
    </source>
</evidence>